<dbReference type="Proteomes" id="UP001596435">
    <property type="component" value="Unassembled WGS sequence"/>
</dbReference>
<comment type="caution">
    <text evidence="2">The sequence shown here is derived from an EMBL/GenBank/DDBJ whole genome shotgun (WGS) entry which is preliminary data.</text>
</comment>
<reference evidence="3" key="1">
    <citation type="journal article" date="2019" name="Int. J. Syst. Evol. Microbiol.">
        <title>The Global Catalogue of Microorganisms (GCM) 10K type strain sequencing project: providing services to taxonomists for standard genome sequencing and annotation.</title>
        <authorList>
            <consortium name="The Broad Institute Genomics Platform"/>
            <consortium name="The Broad Institute Genome Sequencing Center for Infectious Disease"/>
            <person name="Wu L."/>
            <person name="Ma J."/>
        </authorList>
    </citation>
    <scope>NUCLEOTIDE SEQUENCE [LARGE SCALE GENOMIC DNA]</scope>
    <source>
        <strain evidence="3">CGMCC 1.12859</strain>
    </source>
</reference>
<gene>
    <name evidence="2" type="ORF">ACFQMG_33080</name>
</gene>
<evidence type="ECO:0000313" key="2">
    <source>
        <dbReference type="EMBL" id="MFC7184397.1"/>
    </source>
</evidence>
<feature type="region of interest" description="Disordered" evidence="1">
    <location>
        <begin position="353"/>
        <end position="383"/>
    </location>
</feature>
<protein>
    <submittedName>
        <fullName evidence="2">FHA domain-containing protein</fullName>
    </submittedName>
</protein>
<dbReference type="EMBL" id="JBHTAJ010000100">
    <property type="protein sequence ID" value="MFC7184397.1"/>
    <property type="molecule type" value="Genomic_DNA"/>
</dbReference>
<proteinExistence type="predicted"/>
<sequence>MERHLSGSADRADFLVDLSNIVRETGLGGGAPRALERLRLVLAALRASTGDPEVTVHAIADNSLLDPRYDQDFSDPAEAELLRSWRGSGLIAAIGKADPDLLDHAKVLGTPVISSDFFKGHRGEHPWIQGDRDHFLKPERPTPDGPVRLVRRDMRVFADREVSREGERDDLKARNLVDFHGRPRADVLERSWRCPRTPCNPSPAIRGGRVVCRAHGTLLAEGGPRRPRVQLKILVDGVCRAWENLAEDGSREFALGRGHLARIDSRHLAEDRRLRISRQHLLIVAHRGTLKILDTSTALSQIRTLRPGGVPTPWQRLRHSDEESAGTPRERLFGPFGPDDEIELVPGVVLRRSGQRWPGERPGGVRAKPPRRPPDGDELTRIG</sequence>
<feature type="region of interest" description="Disordered" evidence="1">
    <location>
        <begin position="314"/>
        <end position="339"/>
    </location>
</feature>
<dbReference type="RefSeq" id="WP_345705748.1">
    <property type="nucleotide sequence ID" value="NZ_BAABKV010000001.1"/>
</dbReference>
<keyword evidence="3" id="KW-1185">Reference proteome</keyword>
<evidence type="ECO:0000313" key="3">
    <source>
        <dbReference type="Proteomes" id="UP001596435"/>
    </source>
</evidence>
<name>A0ABW2G889_9ACTN</name>
<organism evidence="2 3">
    <name type="scientific">Kitasatospora paranensis</name>
    <dbReference type="NCBI Taxonomy" id="258053"/>
    <lineage>
        <taxon>Bacteria</taxon>
        <taxon>Bacillati</taxon>
        <taxon>Actinomycetota</taxon>
        <taxon>Actinomycetes</taxon>
        <taxon>Kitasatosporales</taxon>
        <taxon>Streptomycetaceae</taxon>
        <taxon>Kitasatospora</taxon>
    </lineage>
</organism>
<feature type="compositionally biased region" description="Basic and acidic residues" evidence="1">
    <location>
        <begin position="318"/>
        <end position="332"/>
    </location>
</feature>
<accession>A0ABW2G889</accession>
<evidence type="ECO:0000256" key="1">
    <source>
        <dbReference type="SAM" id="MobiDB-lite"/>
    </source>
</evidence>
<feature type="compositionally biased region" description="Basic and acidic residues" evidence="1">
    <location>
        <begin position="372"/>
        <end position="383"/>
    </location>
</feature>